<reference evidence="4 5" key="1">
    <citation type="submission" date="2019-03" db="EMBL/GenBank/DDBJ databases">
        <title>Draft genome sequences of novel Actinobacteria.</title>
        <authorList>
            <person name="Sahin N."/>
            <person name="Ay H."/>
            <person name="Saygin H."/>
        </authorList>
    </citation>
    <scope>NUCLEOTIDE SEQUENCE [LARGE SCALE GENOMIC DNA]</scope>
    <source>
        <strain evidence="4 5">7K502</strain>
    </source>
</reference>
<dbReference type="RefSeq" id="WP_132495223.1">
    <property type="nucleotide sequence ID" value="NZ_SMKW01000147.1"/>
</dbReference>
<dbReference type="Gene3D" id="3.40.50.12780">
    <property type="entry name" value="N-terminal domain of ligase-like"/>
    <property type="match status" value="1"/>
</dbReference>
<dbReference type="SUPFAM" id="SSF56801">
    <property type="entry name" value="Acetyl-CoA synthetase-like"/>
    <property type="match status" value="1"/>
</dbReference>
<evidence type="ECO:0000259" key="3">
    <source>
        <dbReference type="Pfam" id="PF13193"/>
    </source>
</evidence>
<gene>
    <name evidence="4" type="ORF">E1288_44705</name>
</gene>
<feature type="region of interest" description="Disordered" evidence="1">
    <location>
        <begin position="1"/>
        <end position="25"/>
    </location>
</feature>
<dbReference type="GO" id="GO:0016405">
    <property type="term" value="F:CoA-ligase activity"/>
    <property type="evidence" value="ECO:0007669"/>
    <property type="project" value="TreeGrafter"/>
</dbReference>
<protein>
    <submittedName>
        <fullName evidence="4">Long-chain fatty acid--CoA ligase</fullName>
    </submittedName>
</protein>
<dbReference type="InterPro" id="IPR042099">
    <property type="entry name" value="ANL_N_sf"/>
</dbReference>
<keyword evidence="4" id="KW-0436">Ligase</keyword>
<dbReference type="AlphaFoldDB" id="A0A4R4XTB8"/>
<dbReference type="OrthoDB" id="9803968at2"/>
<sequence>MTQRGAAWESDAISEETIRRESPQGGVADVVEPVVRSGQRVRTLVEVKSRAARLAAGLVSLGVGPGDRYALVMRNETAFLEASLAAAAIGAVPVPANWHWGGSDLGHLLRDSGSKVVIVHSDLVAAVEAQAPEGLIIVEAEVPEEVAEAYHLEEVTLTGKYVSLETLVARHEPVAAVTDAPPLGVIYTSGTTGLPKGVLRNRVPAGELPKLLQASMGMLKLNPGGNALLPAPLYHAAPNSNAMFAAALGMNITIMPKFDAEEFLCLVQEHRIQSVQMVPTMFTRMLRLPQEVRESYDVSSLQAIVHAAAPCSPETKQAVIDWFGPIVYEYYGGSEVGPYVFCDSAEALAHPGAVGKPAYGSDVRILDIVTGEPLPAGTPGVIYGRGIDGWPDFTYIGNHAKRREIERDGYITVGDIGYLDEDGFLYLTDRVSDMVISGGVNIYPAEIEACLSRLEGVADVAVFGIPDEDFGESLAAHVELLPGAQVTVDDVRDFVATNLARYKVPRVVVFDEALPRDDSGKLFKRRLKELYHKPA</sequence>
<feature type="domain" description="AMP-binding enzyme C-terminal" evidence="3">
    <location>
        <begin position="446"/>
        <end position="521"/>
    </location>
</feature>
<organism evidence="4 5">
    <name type="scientific">Saccharopolyspora elongata</name>
    <dbReference type="NCBI Taxonomy" id="2530387"/>
    <lineage>
        <taxon>Bacteria</taxon>
        <taxon>Bacillati</taxon>
        <taxon>Actinomycetota</taxon>
        <taxon>Actinomycetes</taxon>
        <taxon>Pseudonocardiales</taxon>
        <taxon>Pseudonocardiaceae</taxon>
        <taxon>Saccharopolyspora</taxon>
    </lineage>
</organism>
<feature type="domain" description="AMP-dependent synthetase/ligase" evidence="2">
    <location>
        <begin position="38"/>
        <end position="386"/>
    </location>
</feature>
<dbReference type="InterPro" id="IPR045851">
    <property type="entry name" value="AMP-bd_C_sf"/>
</dbReference>
<dbReference type="InterPro" id="IPR020845">
    <property type="entry name" value="AMP-binding_CS"/>
</dbReference>
<name>A0A4R4XTB8_9PSEU</name>
<dbReference type="PANTHER" id="PTHR24096">
    <property type="entry name" value="LONG-CHAIN-FATTY-ACID--COA LIGASE"/>
    <property type="match status" value="1"/>
</dbReference>
<evidence type="ECO:0000313" key="4">
    <source>
        <dbReference type="EMBL" id="TDD34209.1"/>
    </source>
</evidence>
<accession>A0A4R4XTB8</accession>
<dbReference type="Proteomes" id="UP000294947">
    <property type="component" value="Unassembled WGS sequence"/>
</dbReference>
<dbReference type="EMBL" id="SMKW01000147">
    <property type="protein sequence ID" value="TDD34209.1"/>
    <property type="molecule type" value="Genomic_DNA"/>
</dbReference>
<comment type="caution">
    <text evidence="4">The sequence shown here is derived from an EMBL/GenBank/DDBJ whole genome shotgun (WGS) entry which is preliminary data.</text>
</comment>
<dbReference type="Gene3D" id="3.30.300.30">
    <property type="match status" value="1"/>
</dbReference>
<dbReference type="InterPro" id="IPR000873">
    <property type="entry name" value="AMP-dep_synth/lig_dom"/>
</dbReference>
<evidence type="ECO:0000313" key="5">
    <source>
        <dbReference type="Proteomes" id="UP000294947"/>
    </source>
</evidence>
<evidence type="ECO:0000259" key="2">
    <source>
        <dbReference type="Pfam" id="PF00501"/>
    </source>
</evidence>
<proteinExistence type="predicted"/>
<dbReference type="InterPro" id="IPR025110">
    <property type="entry name" value="AMP-bd_C"/>
</dbReference>
<dbReference type="Pfam" id="PF00501">
    <property type="entry name" value="AMP-binding"/>
    <property type="match status" value="1"/>
</dbReference>
<evidence type="ECO:0000256" key="1">
    <source>
        <dbReference type="SAM" id="MobiDB-lite"/>
    </source>
</evidence>
<dbReference type="Pfam" id="PF13193">
    <property type="entry name" value="AMP-binding_C"/>
    <property type="match status" value="1"/>
</dbReference>
<keyword evidence="5" id="KW-1185">Reference proteome</keyword>
<dbReference type="PROSITE" id="PS00455">
    <property type="entry name" value="AMP_BINDING"/>
    <property type="match status" value="1"/>
</dbReference>
<dbReference type="PANTHER" id="PTHR24096:SF323">
    <property type="entry name" value="BLR3536 PROTEIN"/>
    <property type="match status" value="1"/>
</dbReference>